<reference evidence="3 4" key="1">
    <citation type="submission" date="2017-04" db="EMBL/GenBank/DDBJ databases">
        <authorList>
            <person name="Afonso C.L."/>
            <person name="Miller P.J."/>
            <person name="Scott M.A."/>
            <person name="Spackman E."/>
            <person name="Goraichik I."/>
            <person name="Dimitrov K.M."/>
            <person name="Suarez D.L."/>
            <person name="Swayne D.E."/>
        </authorList>
    </citation>
    <scope>NUCLEOTIDE SEQUENCE [LARGE SCALE GENOMIC DNA]</scope>
    <source>
        <strain evidence="3 4">CGMCC 1.10972</strain>
    </source>
</reference>
<keyword evidence="2" id="KW-0560">Oxidoreductase</keyword>
<dbReference type="STRING" id="937218.SAMN06297251_12147"/>
<dbReference type="PRINTS" id="PR00081">
    <property type="entry name" value="GDHRDH"/>
</dbReference>
<evidence type="ECO:0000313" key="4">
    <source>
        <dbReference type="Proteomes" id="UP000192656"/>
    </source>
</evidence>
<evidence type="ECO:0000313" key="3">
    <source>
        <dbReference type="EMBL" id="SMD04911.1"/>
    </source>
</evidence>
<dbReference type="PANTHER" id="PTHR44196:SF1">
    <property type="entry name" value="DEHYDROGENASE_REDUCTASE SDR FAMILY MEMBER 7B"/>
    <property type="match status" value="1"/>
</dbReference>
<gene>
    <name evidence="3" type="ORF">SAMN06297251_12147</name>
</gene>
<accession>A0A1W2E514</accession>
<dbReference type="InterPro" id="IPR020904">
    <property type="entry name" value="Sc_DH/Rdtase_CS"/>
</dbReference>
<evidence type="ECO:0000256" key="1">
    <source>
        <dbReference type="ARBA" id="ARBA00006484"/>
    </source>
</evidence>
<dbReference type="InterPro" id="IPR036291">
    <property type="entry name" value="NAD(P)-bd_dom_sf"/>
</dbReference>
<evidence type="ECO:0000256" key="2">
    <source>
        <dbReference type="ARBA" id="ARBA00023002"/>
    </source>
</evidence>
<dbReference type="PROSITE" id="PS00061">
    <property type="entry name" value="ADH_SHORT"/>
    <property type="match status" value="1"/>
</dbReference>
<organism evidence="3 4">
    <name type="scientific">Fulvimarina manganoxydans</name>
    <dbReference type="NCBI Taxonomy" id="937218"/>
    <lineage>
        <taxon>Bacteria</taxon>
        <taxon>Pseudomonadati</taxon>
        <taxon>Pseudomonadota</taxon>
        <taxon>Alphaproteobacteria</taxon>
        <taxon>Hyphomicrobiales</taxon>
        <taxon>Aurantimonadaceae</taxon>
        <taxon>Fulvimarina</taxon>
    </lineage>
</organism>
<protein>
    <submittedName>
        <fullName evidence="3">Short-chain dehydrogenase</fullName>
    </submittedName>
</protein>
<dbReference type="InterPro" id="IPR002347">
    <property type="entry name" value="SDR_fam"/>
</dbReference>
<dbReference type="OrthoDB" id="9810734at2"/>
<dbReference type="Proteomes" id="UP000192656">
    <property type="component" value="Unassembled WGS sequence"/>
</dbReference>
<comment type="similarity">
    <text evidence="1">Belongs to the short-chain dehydrogenases/reductases (SDR) family.</text>
</comment>
<proteinExistence type="inferred from homology"/>
<dbReference type="GO" id="GO:0016020">
    <property type="term" value="C:membrane"/>
    <property type="evidence" value="ECO:0007669"/>
    <property type="project" value="TreeGrafter"/>
</dbReference>
<dbReference type="SUPFAM" id="SSF51735">
    <property type="entry name" value="NAD(P)-binding Rossmann-fold domains"/>
    <property type="match status" value="1"/>
</dbReference>
<dbReference type="PANTHER" id="PTHR44196">
    <property type="entry name" value="DEHYDROGENASE/REDUCTASE SDR FAMILY MEMBER 7B"/>
    <property type="match status" value="1"/>
</dbReference>
<dbReference type="RefSeq" id="WP_084411948.1">
    <property type="nucleotide sequence ID" value="NZ_FWXR01000021.1"/>
</dbReference>
<dbReference type="Pfam" id="PF00106">
    <property type="entry name" value="adh_short"/>
    <property type="match status" value="1"/>
</dbReference>
<dbReference type="GO" id="GO:0016491">
    <property type="term" value="F:oxidoreductase activity"/>
    <property type="evidence" value="ECO:0007669"/>
    <property type="project" value="UniProtKB-KW"/>
</dbReference>
<dbReference type="AlphaFoldDB" id="A0A1W2E514"/>
<name>A0A1W2E514_9HYPH</name>
<dbReference type="Gene3D" id="3.40.50.720">
    <property type="entry name" value="NAD(P)-binding Rossmann-like Domain"/>
    <property type="match status" value="1"/>
</dbReference>
<keyword evidence="4" id="KW-1185">Reference proteome</keyword>
<sequence>MTKRTALVTGASRGIGAAIAARLHVSGWNLSLGMRKPKHPVFDEGGACHLFPYDAEAGGEDTWVVEAKRRFGRIDAVIACAGIMIPRTILSADDEEIDRQMAVNVKAPRRLVRAAWSDLKQARHGRVIILASLSGQRVKSAASGAYSVSKFAAVALSHAIRQEGWEHGIRATAICPSYVNTDMARAITDFDPDRMTDPDTIAQAAELILNFPDTASVAEFNVNCMLEPSF</sequence>
<dbReference type="EMBL" id="FWXR01000021">
    <property type="protein sequence ID" value="SMD04911.1"/>
    <property type="molecule type" value="Genomic_DNA"/>
</dbReference>